<dbReference type="Proteomes" id="UP001396898">
    <property type="component" value="Unassembled WGS sequence"/>
</dbReference>
<gene>
    <name evidence="1" type="ORF">PG991_000913</name>
</gene>
<dbReference type="InterPro" id="IPR052895">
    <property type="entry name" value="HetReg/Transcr_Mod"/>
</dbReference>
<keyword evidence="2" id="KW-1185">Reference proteome</keyword>
<organism evidence="1 2">
    <name type="scientific">Apiospora marii</name>
    <dbReference type="NCBI Taxonomy" id="335849"/>
    <lineage>
        <taxon>Eukaryota</taxon>
        <taxon>Fungi</taxon>
        <taxon>Dikarya</taxon>
        <taxon>Ascomycota</taxon>
        <taxon>Pezizomycotina</taxon>
        <taxon>Sordariomycetes</taxon>
        <taxon>Xylariomycetidae</taxon>
        <taxon>Amphisphaeriales</taxon>
        <taxon>Apiosporaceae</taxon>
        <taxon>Apiospora</taxon>
    </lineage>
</organism>
<evidence type="ECO:0000313" key="2">
    <source>
        <dbReference type="Proteomes" id="UP001396898"/>
    </source>
</evidence>
<evidence type="ECO:0000313" key="1">
    <source>
        <dbReference type="EMBL" id="KAK8037567.1"/>
    </source>
</evidence>
<accession>A0ABR1STM4</accession>
<protein>
    <recommendedName>
        <fullName evidence="3">Heterokaryon incompatibility domain-containing protein</fullName>
    </recommendedName>
</protein>
<sequence>MRPWFFRTWVIQEVALNSRKTIILCGNDSARWKDLSGGSASDISGGASGLSRAHGNAKPNAYHPLSGVHFGSRIYYLRVMDTDSGPLDIMRYSRMCQSSDIKDRVYGVLGLFEPGFMAIDYALPVEEIFRRFAEASIRLKNNLFILQENGCQRSLPSLPSWAPDFSISTPFCTLPTTYFPEKSSQCDEFTLRRPDGSVSTLDTTGFPTKTLPGLDFRADGALVVHGKLVDTISAIGPELPSGSAYVPRPLEEGADPEPGTFAHVFRQWESLAASLIPGWDHRFGPGSVTDAFAVTLVADEGELGDQYDATPRAFSEHAEGFAQWYRLCGTGVLEAADDAAGGYLRIVEFFMEWAGTEARKAAKALAESEEGKEGGKGKVKGKLPFHLRRYRKAVEYTIYDRRFFVTEGGSMGLAAPGARVGDRVAYVPGAYQPFALRELGDGREGWTLRGDCYLYGLDVFKLFRDDRHLVEEFVIR</sequence>
<name>A0ABR1STM4_9PEZI</name>
<evidence type="ECO:0008006" key="3">
    <source>
        <dbReference type="Google" id="ProtNLM"/>
    </source>
</evidence>
<reference evidence="1 2" key="1">
    <citation type="submission" date="2023-01" db="EMBL/GenBank/DDBJ databases">
        <title>Analysis of 21 Apiospora genomes using comparative genomics revels a genus with tremendous synthesis potential of carbohydrate active enzymes and secondary metabolites.</title>
        <authorList>
            <person name="Sorensen T."/>
        </authorList>
    </citation>
    <scope>NUCLEOTIDE SEQUENCE [LARGE SCALE GENOMIC DNA]</scope>
    <source>
        <strain evidence="1 2">CBS 20057</strain>
    </source>
</reference>
<proteinExistence type="predicted"/>
<dbReference type="EMBL" id="JAQQWI010000002">
    <property type="protein sequence ID" value="KAK8037567.1"/>
    <property type="molecule type" value="Genomic_DNA"/>
</dbReference>
<dbReference type="PANTHER" id="PTHR24148:SF64">
    <property type="entry name" value="HETEROKARYON INCOMPATIBILITY DOMAIN-CONTAINING PROTEIN"/>
    <property type="match status" value="1"/>
</dbReference>
<dbReference type="PANTHER" id="PTHR24148">
    <property type="entry name" value="ANKYRIN REPEAT DOMAIN-CONTAINING PROTEIN 39 HOMOLOG-RELATED"/>
    <property type="match status" value="1"/>
</dbReference>
<comment type="caution">
    <text evidence="1">The sequence shown here is derived from an EMBL/GenBank/DDBJ whole genome shotgun (WGS) entry which is preliminary data.</text>
</comment>